<dbReference type="GO" id="GO:0003968">
    <property type="term" value="F:RNA-directed RNA polymerase activity"/>
    <property type="evidence" value="ECO:0007669"/>
    <property type="project" value="UniProtKB-KW"/>
</dbReference>
<keyword evidence="1" id="KW-0808">Transferase</keyword>
<feature type="region of interest" description="Disordered" evidence="2">
    <location>
        <begin position="376"/>
        <end position="403"/>
    </location>
</feature>
<feature type="region of interest" description="Disordered" evidence="2">
    <location>
        <begin position="117"/>
        <end position="142"/>
    </location>
</feature>
<dbReference type="GO" id="GO:0031380">
    <property type="term" value="C:nuclear RNA-directed RNA polymerase complex"/>
    <property type="evidence" value="ECO:0007669"/>
    <property type="project" value="TreeGrafter"/>
</dbReference>
<feature type="compositionally biased region" description="Polar residues" evidence="2">
    <location>
        <begin position="237"/>
        <end position="246"/>
    </location>
</feature>
<proteinExistence type="inferred from homology"/>
<evidence type="ECO:0000256" key="1">
    <source>
        <dbReference type="RuleBase" id="RU363098"/>
    </source>
</evidence>
<dbReference type="Pfam" id="PF05183">
    <property type="entry name" value="RdRP"/>
    <property type="match status" value="1"/>
</dbReference>
<keyword evidence="1" id="KW-0696">RNA-directed RNA polymerase</keyword>
<feature type="compositionally biased region" description="Basic and acidic residues" evidence="2">
    <location>
        <begin position="227"/>
        <end position="236"/>
    </location>
</feature>
<evidence type="ECO:0000256" key="2">
    <source>
        <dbReference type="SAM" id="MobiDB-lite"/>
    </source>
</evidence>
<dbReference type="GO" id="GO:0003723">
    <property type="term" value="F:RNA binding"/>
    <property type="evidence" value="ECO:0007669"/>
    <property type="project" value="UniProtKB-KW"/>
</dbReference>
<keyword evidence="5" id="KW-1185">Reference proteome</keyword>
<feature type="compositionally biased region" description="Polar residues" evidence="2">
    <location>
        <begin position="263"/>
        <end position="273"/>
    </location>
</feature>
<feature type="region of interest" description="Disordered" evidence="2">
    <location>
        <begin position="171"/>
        <end position="281"/>
    </location>
</feature>
<feature type="region of interest" description="Disordered" evidence="2">
    <location>
        <begin position="1"/>
        <end position="29"/>
    </location>
</feature>
<dbReference type="Gene3D" id="1.10.8.790">
    <property type="entry name" value="RNA-dependent RNA polymerase, slab domain, helical subdomain-like"/>
    <property type="match status" value="1"/>
</dbReference>
<dbReference type="OrthoDB" id="10055769at2759"/>
<sequence>MSYHRSVHSHHQPDEGLVVPTTPHRRRTGEGLNNIIRSLESRWNLGLSVRGPDWSPSTSAKTLADKVFGQIKLIYFSSEPALHRTLDEFSAYASNYPQAGRLEYLFVLLRKASGSAGRKVSGYESPQNDPPKTLRSPFPNQILDRDGEFTRIQNIRAEADPAQYANAFATRSGTPTDEEDNAFATPPTSPTLAAKAPNRRIQASPQVPNPGAANLFRSSISKKKRPPDRSGEDENSPKFSKTSNGKQPREPEREFAMPRQPSRRTSPFVSTTPAVPMPASQKSAASAATSFSTIFSHSGYRDTTANTSFATEITDGDDVCYPNIAPSNFTFIGSLENDEFINALNTLESSDEPLSQPLNDLSLHATLDVSPQKIGAEIPTEDLQKVSPSRQTAQTSLPPSPSKTRLVQHQVRDLPHQGLFVDDIPPSMRKAPFIVRWETCRIALENKIRPIQLMDTYHEECSDYDSFSELIANNPECRKKVLDSKKAWLSADNNFVGYTFKGKLGFNPTNTGPLFKLSLETLQQELSCRFQRAFGSDRFLYLTVPPLNSRTIPGHLKNQVEHLQQRYDEWLLAGHSFLGRKWRVFHVEPGRKQKKSARRVTDEDYGQRLVLFATSGCDLVPVRKGDKKDKKATRGKETSIFELINWFMSLEINSQQPFPKAYARLDLGLSRTFPALEFKPSQIRMVPDTYANNTPEDEQFNDESFSWHEHHDPADRIVMNDGCSRMSVGAIRLIWKMLEKAGPIPSVFQGRIGGAKGVWMLSAPVTTEDPEHLDIWIEITESQLKFKPHEEDLSDEMYDRNRLTFEVCNHSSPATAADLHLAFIPILVDRAGVGQKKKLAKLMSDRLDFARDELVNLLTSPKLVRKWVHEQDSRKEERFRDLDKPRCQVGLPQPLGEKIVFLLESGFSLETCGYLATQFQRYLGSQLKWMQEKLTIPLGKATILYGVADPLGILKPGEIHVGFSTSFFDRLSSESCPNLDKREVLVSRQPACRRSDMQKVCATFKYELAHLVDVVVFPSLGAFPLGGKLQGGDYDGDLFWICWERDLVAPFKNAPAPTQSPLPATYGIAVERRTLRDVTEGNITNVDGFLRECFQFKNAPSLLGICTNFHENLCYYENRIDSNGINALSDMHDLLVDSSKQGYKLDHAGFRQVIQRIPSIKKKEYPVPAFRRHIKASEEAADMIARKDLKKESWKWNPENAIDSIYFETVIPHNEETLLIVEEILGHADGPDPDLQRPYLTENMTLDPIIKKELESLYKRLEEGPGKIWTSCMNPNREKINSDNYNETLERCWASYKAITPENKSYPEIRFWERKITSWAPTLWDVLKASALACIPKFYIRPSFIYHMAGSELGYIKASGDPYARLMTWQMFGGLKPRKMKTVVGRGEQEDIYEDAPEESAGI</sequence>
<organism evidence="4 5">
    <name type="scientific">Lepidopterella palustris CBS 459.81</name>
    <dbReference type="NCBI Taxonomy" id="1314670"/>
    <lineage>
        <taxon>Eukaryota</taxon>
        <taxon>Fungi</taxon>
        <taxon>Dikarya</taxon>
        <taxon>Ascomycota</taxon>
        <taxon>Pezizomycotina</taxon>
        <taxon>Dothideomycetes</taxon>
        <taxon>Pleosporomycetidae</taxon>
        <taxon>Mytilinidiales</taxon>
        <taxon>Argynnaceae</taxon>
        <taxon>Lepidopterella</taxon>
    </lineage>
</organism>
<gene>
    <name evidence="4" type="ORF">K432DRAFT_409803</name>
</gene>
<comment type="similarity">
    <text evidence="1">Belongs to the RdRP family.</text>
</comment>
<comment type="catalytic activity">
    <reaction evidence="1">
        <text>RNA(n) + a ribonucleoside 5'-triphosphate = RNA(n+1) + diphosphate</text>
        <dbReference type="Rhea" id="RHEA:21248"/>
        <dbReference type="Rhea" id="RHEA-COMP:14527"/>
        <dbReference type="Rhea" id="RHEA-COMP:17342"/>
        <dbReference type="ChEBI" id="CHEBI:33019"/>
        <dbReference type="ChEBI" id="CHEBI:61557"/>
        <dbReference type="ChEBI" id="CHEBI:140395"/>
        <dbReference type="EC" id="2.7.7.48"/>
    </reaction>
</comment>
<dbReference type="PANTHER" id="PTHR23079:SF55">
    <property type="entry name" value="RNA-DIRECTED RNA POLYMERASE"/>
    <property type="match status" value="1"/>
</dbReference>
<keyword evidence="1" id="KW-0548">Nucleotidyltransferase</keyword>
<evidence type="ECO:0000259" key="3">
    <source>
        <dbReference type="Pfam" id="PF05183"/>
    </source>
</evidence>
<dbReference type="InterPro" id="IPR057596">
    <property type="entry name" value="RDRP_core"/>
</dbReference>
<feature type="domain" description="RDRP core" evidence="3">
    <location>
        <begin position="517"/>
        <end position="1208"/>
    </location>
</feature>
<dbReference type="PANTHER" id="PTHR23079">
    <property type="entry name" value="RNA-DEPENDENT RNA POLYMERASE"/>
    <property type="match status" value="1"/>
</dbReference>
<reference evidence="4 5" key="1">
    <citation type="journal article" date="2016" name="Nat. Commun.">
        <title>Ectomycorrhizal ecology is imprinted in the genome of the dominant symbiotic fungus Cenococcum geophilum.</title>
        <authorList>
            <consortium name="DOE Joint Genome Institute"/>
            <person name="Peter M."/>
            <person name="Kohler A."/>
            <person name="Ohm R.A."/>
            <person name="Kuo A."/>
            <person name="Krutzmann J."/>
            <person name="Morin E."/>
            <person name="Arend M."/>
            <person name="Barry K.W."/>
            <person name="Binder M."/>
            <person name="Choi C."/>
            <person name="Clum A."/>
            <person name="Copeland A."/>
            <person name="Grisel N."/>
            <person name="Haridas S."/>
            <person name="Kipfer T."/>
            <person name="LaButti K."/>
            <person name="Lindquist E."/>
            <person name="Lipzen A."/>
            <person name="Maire R."/>
            <person name="Meier B."/>
            <person name="Mihaltcheva S."/>
            <person name="Molinier V."/>
            <person name="Murat C."/>
            <person name="Poggeler S."/>
            <person name="Quandt C.A."/>
            <person name="Sperisen C."/>
            <person name="Tritt A."/>
            <person name="Tisserant E."/>
            <person name="Crous P.W."/>
            <person name="Henrissat B."/>
            <person name="Nehls U."/>
            <person name="Egli S."/>
            <person name="Spatafora J.W."/>
            <person name="Grigoriev I.V."/>
            <person name="Martin F.M."/>
        </authorList>
    </citation>
    <scope>NUCLEOTIDE SEQUENCE [LARGE SCALE GENOMIC DNA]</scope>
    <source>
        <strain evidence="4 5">CBS 459.81</strain>
    </source>
</reference>
<feature type="compositionally biased region" description="Polar residues" evidence="2">
    <location>
        <begin position="386"/>
        <end position="403"/>
    </location>
</feature>
<dbReference type="GO" id="GO:0030422">
    <property type="term" value="P:siRNA processing"/>
    <property type="evidence" value="ECO:0007669"/>
    <property type="project" value="TreeGrafter"/>
</dbReference>
<accession>A0A8E2JA74</accession>
<name>A0A8E2JA74_9PEZI</name>
<feature type="compositionally biased region" description="Basic residues" evidence="2">
    <location>
        <begin position="1"/>
        <end position="10"/>
    </location>
</feature>
<dbReference type="Proteomes" id="UP000250266">
    <property type="component" value="Unassembled WGS sequence"/>
</dbReference>
<protein>
    <recommendedName>
        <fullName evidence="1">RNA-dependent RNA polymerase</fullName>
        <ecNumber evidence="1">2.7.7.48</ecNumber>
    </recommendedName>
</protein>
<keyword evidence="1" id="KW-0694">RNA-binding</keyword>
<dbReference type="EMBL" id="KV745465">
    <property type="protein sequence ID" value="OCK74509.1"/>
    <property type="molecule type" value="Genomic_DNA"/>
</dbReference>
<evidence type="ECO:0000313" key="4">
    <source>
        <dbReference type="EMBL" id="OCK74509.1"/>
    </source>
</evidence>
<dbReference type="EC" id="2.7.7.48" evidence="1"/>
<evidence type="ECO:0000313" key="5">
    <source>
        <dbReference type="Proteomes" id="UP000250266"/>
    </source>
</evidence>
<feature type="compositionally biased region" description="Basic and acidic residues" evidence="2">
    <location>
        <begin position="247"/>
        <end position="256"/>
    </location>
</feature>
<dbReference type="InterPro" id="IPR007855">
    <property type="entry name" value="RDRP"/>
</dbReference>